<reference evidence="3" key="1">
    <citation type="submission" date="2022-06" db="EMBL/GenBank/DDBJ databases">
        <authorList>
            <consortium name="SYNGENTA / RWTH Aachen University"/>
        </authorList>
    </citation>
    <scope>NUCLEOTIDE SEQUENCE</scope>
</reference>
<feature type="compositionally biased region" description="Polar residues" evidence="1">
    <location>
        <begin position="532"/>
        <end position="562"/>
    </location>
</feature>
<feature type="region of interest" description="Disordered" evidence="1">
    <location>
        <begin position="62"/>
        <end position="91"/>
    </location>
</feature>
<dbReference type="InterPro" id="IPR007557">
    <property type="entry name" value="PSP1_C"/>
</dbReference>
<dbReference type="PANTHER" id="PTHR43830:SF3">
    <property type="entry name" value="PROTEIN PSP1"/>
    <property type="match status" value="1"/>
</dbReference>
<dbReference type="Pfam" id="PF04468">
    <property type="entry name" value="PSP1"/>
    <property type="match status" value="1"/>
</dbReference>
<name>A0AAV0AGM5_PHAPC</name>
<dbReference type="AlphaFoldDB" id="A0AAV0AGM5"/>
<dbReference type="Proteomes" id="UP001153365">
    <property type="component" value="Unassembled WGS sequence"/>
</dbReference>
<dbReference type="GO" id="GO:0005737">
    <property type="term" value="C:cytoplasm"/>
    <property type="evidence" value="ECO:0007669"/>
    <property type="project" value="TreeGrafter"/>
</dbReference>
<feature type="region of interest" description="Disordered" evidence="1">
    <location>
        <begin position="509"/>
        <end position="574"/>
    </location>
</feature>
<gene>
    <name evidence="3" type="ORF">PPACK8108_LOCUS648</name>
</gene>
<feature type="region of interest" description="Disordered" evidence="1">
    <location>
        <begin position="395"/>
        <end position="464"/>
    </location>
</feature>
<feature type="region of interest" description="Disordered" evidence="1">
    <location>
        <begin position="1"/>
        <end position="43"/>
    </location>
</feature>
<feature type="compositionally biased region" description="Basic and acidic residues" evidence="1">
    <location>
        <begin position="65"/>
        <end position="74"/>
    </location>
</feature>
<feature type="domain" description="PSP1 C-terminal" evidence="2">
    <location>
        <begin position="878"/>
        <end position="963"/>
    </location>
</feature>
<dbReference type="PROSITE" id="PS51411">
    <property type="entry name" value="PSP1_C"/>
    <property type="match status" value="1"/>
</dbReference>
<dbReference type="PANTHER" id="PTHR43830">
    <property type="entry name" value="PROTEIN PSP1"/>
    <property type="match status" value="1"/>
</dbReference>
<organism evidence="3 4">
    <name type="scientific">Phakopsora pachyrhizi</name>
    <name type="common">Asian soybean rust disease fungus</name>
    <dbReference type="NCBI Taxonomy" id="170000"/>
    <lineage>
        <taxon>Eukaryota</taxon>
        <taxon>Fungi</taxon>
        <taxon>Dikarya</taxon>
        <taxon>Basidiomycota</taxon>
        <taxon>Pucciniomycotina</taxon>
        <taxon>Pucciniomycetes</taxon>
        <taxon>Pucciniales</taxon>
        <taxon>Phakopsoraceae</taxon>
        <taxon>Phakopsora</taxon>
    </lineage>
</organism>
<dbReference type="InterPro" id="IPR047767">
    <property type="entry name" value="PSP1-like"/>
</dbReference>
<protein>
    <recommendedName>
        <fullName evidence="2">PSP1 C-terminal domain-containing protein</fullName>
    </recommendedName>
</protein>
<dbReference type="EMBL" id="CALTRL010000095">
    <property type="protein sequence ID" value="CAH7666303.1"/>
    <property type="molecule type" value="Genomic_DNA"/>
</dbReference>
<proteinExistence type="predicted"/>
<feature type="compositionally biased region" description="Polar residues" evidence="1">
    <location>
        <begin position="510"/>
        <end position="524"/>
    </location>
</feature>
<feature type="compositionally biased region" description="Polar residues" evidence="1">
    <location>
        <begin position="1"/>
        <end position="13"/>
    </location>
</feature>
<evidence type="ECO:0000259" key="2">
    <source>
        <dbReference type="PROSITE" id="PS51411"/>
    </source>
</evidence>
<sequence length="965" mass="102208">MQSPIDPRTSTPFRNEYSKGDANFLTGRPISGKDQNHHLGSPVFAISKSSSTIDGATSFNAVGSHRLERNDSTELGKAGQSPPPRGPSAFESIYSSRKSINPESVNYFSPGAPRLSFDSATAKSFQPASLPAPRNNCLSSNIWAQAWDTTNNPSSATDLDIHSPLIGQKTLIARRFSHMGSNIPLKSPLVGSPSSLADLNGASTLNVYDYRNNLSPTSPLSRGLEPNSLPSKFYGQWGDSNPLAFGSVDEERTGRSRARDIIEKGYPKSCRDPSVGSIGSPCSSSACSGIGLSNMSPFTGKTLLPPGAMSLGCAIGSTPHADSYGRSNRARDSSLGAIGTGRMNTRSSAMAIGAIGTGLGLSSRLVDRGSDGGFVGSVGSPATDSWFMGSRSLSNDLDEDDELAPPTKSGATSRRHSVAAFTGRNFAQGFEQNNTRPSIPSSNPHERKSVGHLDGLSFGSEGSAAESQSSAGLMFGSGNLALTDEDLLFPADFSSLSLNLEAHATKQRHNPTSFEFNHSSQAPSDAQLEPAQPSNSRLYHGNSQPSFTPSMPWSTPSSNVSQLPPPSSATFCFEPSGRRSSFSAGDPFSASAQASRYFASQLDGSLLNLPNSQLSAPRFPLGASGLGSRPSASLSGPSVTPFNAGGLLSTNSNLARQQMESDLVPPGSAGFPPAGSPFDAFLSSPMYSQIAQSQITGSPVIGTAHSASGLSGPPSLVTSYRNSPGLFNPSLATPGPGPNELGELGKGIPLHLLPKDCPLYIVEFKAGRTDLFYFSFQDGKTPENIQRGDLVIVEADRGKDLGKVIRDSISVEDVQKFQNQQVEIALSQLTGSALTQQTSISTNVKSNNVSGAEPSGQPQISALNPASIARLTKEIHPKKIFGKASQADVSGSTTKAQDEAKALALCRSKALQRGLEMEITSAEWQWDRRKLTFFFIADKRVDFRDLVKDLFRTWKTRIWMCSVNP</sequence>
<evidence type="ECO:0000256" key="1">
    <source>
        <dbReference type="SAM" id="MobiDB-lite"/>
    </source>
</evidence>
<dbReference type="NCBIfam" id="NF041131">
    <property type="entry name" value="RicT_YaaT_fam"/>
    <property type="match status" value="1"/>
</dbReference>
<evidence type="ECO:0000313" key="4">
    <source>
        <dbReference type="Proteomes" id="UP001153365"/>
    </source>
</evidence>
<accession>A0AAV0AGM5</accession>
<comment type="caution">
    <text evidence="3">The sequence shown here is derived from an EMBL/GenBank/DDBJ whole genome shotgun (WGS) entry which is preliminary data.</text>
</comment>
<keyword evidence="4" id="KW-1185">Reference proteome</keyword>
<feature type="compositionally biased region" description="Polar residues" evidence="1">
    <location>
        <begin position="430"/>
        <end position="443"/>
    </location>
</feature>
<evidence type="ECO:0000313" key="3">
    <source>
        <dbReference type="EMBL" id="CAH7666303.1"/>
    </source>
</evidence>